<comment type="caution">
    <text evidence="1">The sequence shown here is derived from an EMBL/GenBank/DDBJ whole genome shotgun (WGS) entry which is preliminary data.</text>
</comment>
<evidence type="ECO:0000313" key="1">
    <source>
        <dbReference type="EMBL" id="MBM7837799.1"/>
    </source>
</evidence>
<keyword evidence="2" id="KW-1185">Reference proteome</keyword>
<gene>
    <name evidence="1" type="ORF">JOC54_001030</name>
</gene>
<evidence type="ECO:0000313" key="2">
    <source>
        <dbReference type="Proteomes" id="UP001179280"/>
    </source>
</evidence>
<protein>
    <submittedName>
        <fullName evidence="1">Uncharacterized protein</fullName>
    </submittedName>
</protein>
<sequence>MKLWKIALIGSAVAVVVLIVWLKAPSTSTVADEIEKLQNEHGEIQRLTITQHAPIDSEAYDEYVVIEDLDVIWELLNEAAPTALRTTDLGPLIEYSLRIRTTDRTSYITLYDEGLSMLGTHFKIEGENLFVAAIEQRDFDWIEDAR</sequence>
<dbReference type="EMBL" id="JAFBCV010000002">
    <property type="protein sequence ID" value="MBM7837799.1"/>
    <property type="molecule type" value="Genomic_DNA"/>
</dbReference>
<name>A0ABS2SQL0_9BACI</name>
<reference evidence="1" key="1">
    <citation type="submission" date="2021-01" db="EMBL/GenBank/DDBJ databases">
        <title>Genomic Encyclopedia of Type Strains, Phase IV (KMG-IV): sequencing the most valuable type-strain genomes for metagenomic binning, comparative biology and taxonomic classification.</title>
        <authorList>
            <person name="Goeker M."/>
        </authorList>
    </citation>
    <scope>NUCLEOTIDE SEQUENCE</scope>
    <source>
        <strain evidence="1">DSM 21943</strain>
    </source>
</reference>
<accession>A0ABS2SQL0</accession>
<organism evidence="1 2">
    <name type="scientific">Shouchella xiaoxiensis</name>
    <dbReference type="NCBI Taxonomy" id="766895"/>
    <lineage>
        <taxon>Bacteria</taxon>
        <taxon>Bacillati</taxon>
        <taxon>Bacillota</taxon>
        <taxon>Bacilli</taxon>
        <taxon>Bacillales</taxon>
        <taxon>Bacillaceae</taxon>
        <taxon>Shouchella</taxon>
    </lineage>
</organism>
<dbReference type="RefSeq" id="WP_204464866.1">
    <property type="nucleotide sequence ID" value="NZ_JAFBCV010000002.1"/>
</dbReference>
<proteinExistence type="predicted"/>
<dbReference type="Proteomes" id="UP001179280">
    <property type="component" value="Unassembled WGS sequence"/>
</dbReference>